<dbReference type="AlphaFoldDB" id="A0AAD7CZ96"/>
<sequence length="303" mass="33518">MVSSTSATLSGVVFLRNPRRLGRSKTWFFDGAMYLDVDERGEEQGIILLMRYLNKEDHYFGEIGVANVKGNICEMSSKFDLGGKDFHVDDYSFAVDIQEMIPIHETMFETSDNGDKDTDNSDETTETRKEPVVRLPQINTLFPPYLTICGLPYNRNPAKATFDIDAEMYTQFRPGHSPFPVSCWIIDSRRWTSVAKKPMPFEGKYAQVTGYLSGVGKCFQINVGNVTFMGNAPSSSNTGTPSSTPGKCYHYLDARLSLTSVAGSSQTRAPAASQVQNHSGTPSWAANKRKRNDGDAARSSSPV</sequence>
<evidence type="ECO:0000313" key="3">
    <source>
        <dbReference type="Proteomes" id="UP001221757"/>
    </source>
</evidence>
<name>A0AAD7CZ96_MYCRO</name>
<feature type="region of interest" description="Disordered" evidence="1">
    <location>
        <begin position="263"/>
        <end position="303"/>
    </location>
</feature>
<feature type="compositionally biased region" description="Basic and acidic residues" evidence="1">
    <location>
        <begin position="113"/>
        <end position="130"/>
    </location>
</feature>
<evidence type="ECO:0000256" key="1">
    <source>
        <dbReference type="SAM" id="MobiDB-lite"/>
    </source>
</evidence>
<dbReference type="Proteomes" id="UP001221757">
    <property type="component" value="Unassembled WGS sequence"/>
</dbReference>
<evidence type="ECO:0000313" key="2">
    <source>
        <dbReference type="EMBL" id="KAJ7670456.1"/>
    </source>
</evidence>
<accession>A0AAD7CZ96</accession>
<reference evidence="2" key="1">
    <citation type="submission" date="2023-03" db="EMBL/GenBank/DDBJ databases">
        <title>Massive genome expansion in bonnet fungi (Mycena s.s.) driven by repeated elements and novel gene families across ecological guilds.</title>
        <authorList>
            <consortium name="Lawrence Berkeley National Laboratory"/>
            <person name="Harder C.B."/>
            <person name="Miyauchi S."/>
            <person name="Viragh M."/>
            <person name="Kuo A."/>
            <person name="Thoen E."/>
            <person name="Andreopoulos B."/>
            <person name="Lu D."/>
            <person name="Skrede I."/>
            <person name="Drula E."/>
            <person name="Henrissat B."/>
            <person name="Morin E."/>
            <person name="Kohler A."/>
            <person name="Barry K."/>
            <person name="LaButti K."/>
            <person name="Morin E."/>
            <person name="Salamov A."/>
            <person name="Lipzen A."/>
            <person name="Mereny Z."/>
            <person name="Hegedus B."/>
            <person name="Baldrian P."/>
            <person name="Stursova M."/>
            <person name="Weitz H."/>
            <person name="Taylor A."/>
            <person name="Grigoriev I.V."/>
            <person name="Nagy L.G."/>
            <person name="Martin F."/>
            <person name="Kauserud H."/>
        </authorList>
    </citation>
    <scope>NUCLEOTIDE SEQUENCE</scope>
    <source>
        <strain evidence="2">CBHHK067</strain>
    </source>
</reference>
<keyword evidence="3" id="KW-1185">Reference proteome</keyword>
<gene>
    <name evidence="2" type="ORF">B0H17DRAFT_1141812</name>
</gene>
<protein>
    <submittedName>
        <fullName evidence="2">Uncharacterized protein</fullName>
    </submittedName>
</protein>
<feature type="compositionally biased region" description="Polar residues" evidence="1">
    <location>
        <begin position="263"/>
        <end position="284"/>
    </location>
</feature>
<proteinExistence type="predicted"/>
<dbReference type="EMBL" id="JARKIE010000180">
    <property type="protein sequence ID" value="KAJ7670456.1"/>
    <property type="molecule type" value="Genomic_DNA"/>
</dbReference>
<feature type="region of interest" description="Disordered" evidence="1">
    <location>
        <begin position="107"/>
        <end position="130"/>
    </location>
</feature>
<comment type="caution">
    <text evidence="2">The sequence shown here is derived from an EMBL/GenBank/DDBJ whole genome shotgun (WGS) entry which is preliminary data.</text>
</comment>
<organism evidence="2 3">
    <name type="scientific">Mycena rosella</name>
    <name type="common">Pink bonnet</name>
    <name type="synonym">Agaricus rosellus</name>
    <dbReference type="NCBI Taxonomy" id="1033263"/>
    <lineage>
        <taxon>Eukaryota</taxon>
        <taxon>Fungi</taxon>
        <taxon>Dikarya</taxon>
        <taxon>Basidiomycota</taxon>
        <taxon>Agaricomycotina</taxon>
        <taxon>Agaricomycetes</taxon>
        <taxon>Agaricomycetidae</taxon>
        <taxon>Agaricales</taxon>
        <taxon>Marasmiineae</taxon>
        <taxon>Mycenaceae</taxon>
        <taxon>Mycena</taxon>
    </lineage>
</organism>